<reference evidence="3 4" key="1">
    <citation type="submission" date="2016-06" db="EMBL/GenBank/DDBJ databases">
        <title>Genome sequence of Tepidimonas fonticaldi PL17.</title>
        <authorList>
            <person name="Pinnaka A.K."/>
        </authorList>
    </citation>
    <scope>NUCLEOTIDE SEQUENCE [LARGE SCALE GENOMIC DNA]</scope>
    <source>
        <strain evidence="3 4">PL17</strain>
    </source>
</reference>
<evidence type="ECO:0000313" key="3">
    <source>
        <dbReference type="EMBL" id="OBS31898.1"/>
    </source>
</evidence>
<dbReference type="RefSeq" id="WP_068606466.1">
    <property type="nucleotide sequence ID" value="NZ_LZDH01000005.1"/>
</dbReference>
<dbReference type="AlphaFoldDB" id="A0A1A6DYH0"/>
<organism evidence="3 4">
    <name type="scientific">Tepidimonas fonticaldi</name>
    <dbReference type="NCBI Taxonomy" id="1101373"/>
    <lineage>
        <taxon>Bacteria</taxon>
        <taxon>Pseudomonadati</taxon>
        <taxon>Pseudomonadota</taxon>
        <taxon>Betaproteobacteria</taxon>
        <taxon>Burkholderiales</taxon>
        <taxon>Tepidimonas</taxon>
    </lineage>
</organism>
<sequence length="308" mass="33426">MIETFSLPLPHGITLSVRAAGQPGRPVLLFLHGFPEAAFVWDEALVRFAAPEHGGWRCIAPHLRGYERSSAPAAAQAYRARHLMQDIAALIDAVTAAGPTPGRVAAVIAHDWGGAVAWNLAALQPQRLQRLIILNSPHPGAFWRDLRRSPAQQAASAYMNFLVRPDAAQRLSANGYARLWAFFRGMSDTSAWLTPALQAQYEAVWAMGLQGGLNYYVASPLRPPTADDLGAAGVELPDELLRVRVPTRVIWGLQDQALLPGLLDGLSDWVPDLHVERLPQASHWLLHEQPAQVLALIGGFLPSPEGAG</sequence>
<feature type="domain" description="AB hydrolase-1" evidence="2">
    <location>
        <begin position="26"/>
        <end position="289"/>
    </location>
</feature>
<dbReference type="SUPFAM" id="SSF53474">
    <property type="entry name" value="alpha/beta-Hydrolases"/>
    <property type="match status" value="1"/>
</dbReference>
<dbReference type="EMBL" id="LZDH01000005">
    <property type="protein sequence ID" value="OBS31898.1"/>
    <property type="molecule type" value="Genomic_DNA"/>
</dbReference>
<dbReference type="GO" id="GO:0016787">
    <property type="term" value="F:hydrolase activity"/>
    <property type="evidence" value="ECO:0007669"/>
    <property type="project" value="UniProtKB-KW"/>
</dbReference>
<evidence type="ECO:0000259" key="2">
    <source>
        <dbReference type="Pfam" id="PF00561"/>
    </source>
</evidence>
<dbReference type="InterPro" id="IPR000073">
    <property type="entry name" value="AB_hydrolase_1"/>
</dbReference>
<comment type="caution">
    <text evidence="3">The sequence shown here is derived from an EMBL/GenBank/DDBJ whole genome shotgun (WGS) entry which is preliminary data.</text>
</comment>
<gene>
    <name evidence="3" type="ORF">A9O67_11285</name>
</gene>
<dbReference type="Gene3D" id="3.40.50.1820">
    <property type="entry name" value="alpha/beta hydrolase"/>
    <property type="match status" value="1"/>
</dbReference>
<accession>A0A1A6DYH0</accession>
<protein>
    <submittedName>
        <fullName evidence="3">Alpha/beta hydrolase</fullName>
    </submittedName>
</protein>
<dbReference type="Proteomes" id="UP000091969">
    <property type="component" value="Unassembled WGS sequence"/>
</dbReference>
<evidence type="ECO:0000256" key="1">
    <source>
        <dbReference type="ARBA" id="ARBA00022801"/>
    </source>
</evidence>
<evidence type="ECO:0000313" key="4">
    <source>
        <dbReference type="Proteomes" id="UP000091969"/>
    </source>
</evidence>
<dbReference type="InterPro" id="IPR000639">
    <property type="entry name" value="Epox_hydrolase-like"/>
</dbReference>
<dbReference type="PANTHER" id="PTHR43329">
    <property type="entry name" value="EPOXIDE HYDROLASE"/>
    <property type="match status" value="1"/>
</dbReference>
<keyword evidence="4" id="KW-1185">Reference proteome</keyword>
<name>A0A1A6DYH0_9BURK</name>
<dbReference type="InterPro" id="IPR029058">
    <property type="entry name" value="AB_hydrolase_fold"/>
</dbReference>
<dbReference type="STRING" id="1101373.A9O67_11285"/>
<keyword evidence="1 3" id="KW-0378">Hydrolase</keyword>
<dbReference type="PRINTS" id="PR00111">
    <property type="entry name" value="ABHYDROLASE"/>
</dbReference>
<proteinExistence type="predicted"/>
<dbReference type="OrthoDB" id="2987348at2"/>
<dbReference type="Pfam" id="PF00561">
    <property type="entry name" value="Abhydrolase_1"/>
    <property type="match status" value="1"/>
</dbReference>
<dbReference type="PRINTS" id="PR00412">
    <property type="entry name" value="EPOXHYDRLASE"/>
</dbReference>